<sequence length="615" mass="66098">MTNSPTPSPGRHLRILALVLTVMLAGLLQHSPAAEASPLEAESSTVESYVWPPDPAFLTLGAATTAPIPVSGEMRLNFTVARPATRLTIVMVDPSQATEIYLHWSMPAGGEPRTSGSVVRTVNEKDAAGKYTLRQAAVDFADGSNTTIKPRKYGGDKSATEDFPKAAFEVINPAVRLQQNVNLAPAFVEGVPETEIWARANLGQWQGSVSHADYQWMRDGVDHYRTTYDYDFSSFDVGSLISFRAVVYAPGYLPTGIVSKAVGPVIQPRRPKVLGEGAVGSILRTDFNLAEVPVPSGASPVVKYRWVGPPYAERPGGATYRPTPQDQAHNYPNHFVAAEVTVSSGWDTLRLVTSEWKENIKDSHWSSGFDGDGTTDVLARDRSGILTMYPTSAQGGWQAPRVIGQGWSGMTSIIKTGDLDRDGKNDVVARDAGGRLLLYPGDGQGGWLQQRQIGTGWSVFNTIFASTSTTIDGGHSGIYGRDANGTLWHFASYSGGGLTYGGNPVGTGWNMFNTVFPAGDFNGDGVEDLMGRTPSGLLYSYRLNGTNIDQRQVIGVGWEVMARIGAAGDFNADGHQDVYGIDYSGRMHMYYGNGAGGWKGSTVVGWGWGGFTAVF</sequence>
<dbReference type="InterPro" id="IPR028994">
    <property type="entry name" value="Integrin_alpha_N"/>
</dbReference>
<gene>
    <name evidence="2" type="ORF">ABIE37_004393</name>
</gene>
<dbReference type="RefSeq" id="WP_354232881.1">
    <property type="nucleotide sequence ID" value="NZ_JBEPSN010000015.1"/>
</dbReference>
<dbReference type="PANTHER" id="PTHR44103:SF1">
    <property type="entry name" value="PROPROTEIN CONVERTASE P"/>
    <property type="match status" value="1"/>
</dbReference>
<dbReference type="EMBL" id="JBEPSN010000015">
    <property type="protein sequence ID" value="MET4542581.1"/>
    <property type="molecule type" value="Genomic_DNA"/>
</dbReference>
<accession>A0ABV2PCV8</accession>
<organism evidence="2 3">
    <name type="scientific">Arthrobacter bambusae</name>
    <dbReference type="NCBI Taxonomy" id="1338426"/>
    <lineage>
        <taxon>Bacteria</taxon>
        <taxon>Bacillati</taxon>
        <taxon>Actinomycetota</taxon>
        <taxon>Actinomycetes</taxon>
        <taxon>Micrococcales</taxon>
        <taxon>Micrococcaceae</taxon>
        <taxon>Arthrobacter</taxon>
    </lineage>
</organism>
<protein>
    <recommendedName>
        <fullName evidence="4">VCBS repeat-containing protein</fullName>
    </recommendedName>
</protein>
<evidence type="ECO:0000313" key="2">
    <source>
        <dbReference type="EMBL" id="MET4542581.1"/>
    </source>
</evidence>
<comment type="caution">
    <text evidence="2">The sequence shown here is derived from an EMBL/GenBank/DDBJ whole genome shotgun (WGS) entry which is preliminary data.</text>
</comment>
<evidence type="ECO:0008006" key="4">
    <source>
        <dbReference type="Google" id="ProtNLM"/>
    </source>
</evidence>
<dbReference type="Pfam" id="PF13517">
    <property type="entry name" value="FG-GAP_3"/>
    <property type="match status" value="1"/>
</dbReference>
<dbReference type="Proteomes" id="UP001549307">
    <property type="component" value="Unassembled WGS sequence"/>
</dbReference>
<evidence type="ECO:0000313" key="3">
    <source>
        <dbReference type="Proteomes" id="UP001549307"/>
    </source>
</evidence>
<dbReference type="InterPro" id="IPR013517">
    <property type="entry name" value="FG-GAP"/>
</dbReference>
<proteinExistence type="predicted"/>
<dbReference type="SUPFAM" id="SSF69318">
    <property type="entry name" value="Integrin alpha N-terminal domain"/>
    <property type="match status" value="1"/>
</dbReference>
<name>A0ABV2PCV8_9MICC</name>
<dbReference type="PANTHER" id="PTHR44103">
    <property type="entry name" value="PROPROTEIN CONVERTASE P"/>
    <property type="match status" value="1"/>
</dbReference>
<reference evidence="2 3" key="1">
    <citation type="submission" date="2024-06" db="EMBL/GenBank/DDBJ databases">
        <title>Sorghum-associated microbial communities from plants grown in Nebraska, USA.</title>
        <authorList>
            <person name="Schachtman D."/>
        </authorList>
    </citation>
    <scope>NUCLEOTIDE SEQUENCE [LARGE SCALE GENOMIC DNA]</scope>
    <source>
        <strain evidence="2 3">3552</strain>
    </source>
</reference>
<keyword evidence="1" id="KW-0732">Signal</keyword>
<dbReference type="GeneID" id="92755318"/>
<evidence type="ECO:0000256" key="1">
    <source>
        <dbReference type="ARBA" id="ARBA00022729"/>
    </source>
</evidence>
<keyword evidence="3" id="KW-1185">Reference proteome</keyword>